<organism evidence="1 2">
    <name type="scientific">Acinetobacter modestus</name>
    <dbReference type="NCBI Taxonomy" id="1776740"/>
    <lineage>
        <taxon>Bacteria</taxon>
        <taxon>Pseudomonadati</taxon>
        <taxon>Pseudomonadota</taxon>
        <taxon>Gammaproteobacteria</taxon>
        <taxon>Moraxellales</taxon>
        <taxon>Moraxellaceae</taxon>
        <taxon>Acinetobacter</taxon>
    </lineage>
</organism>
<name>A0ABN0JSH1_9GAMM</name>
<protein>
    <submittedName>
        <fullName evidence="1">Uncharacterized protein</fullName>
    </submittedName>
</protein>
<proteinExistence type="predicted"/>
<dbReference type="GeneID" id="92833735"/>
<dbReference type="EMBL" id="APOJ01000015">
    <property type="protein sequence ID" value="ENU28191.1"/>
    <property type="molecule type" value="Genomic_DNA"/>
</dbReference>
<dbReference type="RefSeq" id="WP_004659044.1">
    <property type="nucleotide sequence ID" value="NZ_BMDV01000005.1"/>
</dbReference>
<gene>
    <name evidence="1" type="ORF">F992_00299</name>
</gene>
<accession>A0ABN0JSH1</accession>
<sequence length="128" mass="14313">MLNQLIKMSFVYVVGSSLLITCAYAETAEERMMRNSKALFEGLENVRVERSKAFTQSGGDVQGASRAVNNEIKKYNIMRNNGASLVDLCLQSSMISEMFLNEGHEQGYKSWNRAAVMNCQTAKNPPHL</sequence>
<evidence type="ECO:0000313" key="2">
    <source>
        <dbReference type="Proteomes" id="UP000013190"/>
    </source>
</evidence>
<keyword evidence="2" id="KW-1185">Reference proteome</keyword>
<dbReference type="Proteomes" id="UP000013190">
    <property type="component" value="Unassembled WGS sequence"/>
</dbReference>
<reference evidence="2" key="1">
    <citation type="submission" date="2013-02" db="EMBL/GenBank/DDBJ databases">
        <title>The Genome Sequence of Acinetobacter sp. NIPH 236.</title>
        <authorList>
            <consortium name="The Broad Institute Genome Sequencing Platform"/>
            <consortium name="The Broad Institute Genome Sequencing Center for Infectious Disease"/>
            <person name="Cerqueira G."/>
            <person name="Feldgarden M."/>
            <person name="Courvalin P."/>
            <person name="Perichon B."/>
            <person name="Grillot-Courvalin C."/>
            <person name="Clermont D."/>
            <person name="Rocha E."/>
            <person name="Yoon E.-J."/>
            <person name="Nemec A."/>
            <person name="Walker B."/>
            <person name="Young S.K."/>
            <person name="Zeng Q."/>
            <person name="Gargeya S."/>
            <person name="Fitzgerald M."/>
            <person name="Haas B."/>
            <person name="Abouelleil A."/>
            <person name="Alvarado L."/>
            <person name="Arachchi H.M."/>
            <person name="Berlin A.M."/>
            <person name="Chapman S.B."/>
            <person name="Dewar J."/>
            <person name="Goldberg J."/>
            <person name="Griggs A."/>
            <person name="Gujja S."/>
            <person name="Hansen M."/>
            <person name="Howarth C."/>
            <person name="Imamovic A."/>
            <person name="Larimer J."/>
            <person name="McCowan C."/>
            <person name="Murphy C."/>
            <person name="Neiman D."/>
            <person name="Pearson M."/>
            <person name="Priest M."/>
            <person name="Roberts A."/>
            <person name="Saif S."/>
            <person name="Shea T."/>
            <person name="Sisk P."/>
            <person name="Sykes S."/>
            <person name="Wortman J."/>
            <person name="Nusbaum C."/>
            <person name="Birren B."/>
        </authorList>
    </citation>
    <scope>NUCLEOTIDE SEQUENCE [LARGE SCALE GENOMIC DNA]</scope>
    <source>
        <strain evidence="2">NIPH 236</strain>
    </source>
</reference>
<reference evidence="1 2" key="2">
    <citation type="journal article" date="2016" name="Int. J. Syst. Evol. Microbiol.">
        <title>Taxonomy of haemolytic and/or proteolytic strains of the genus Acinetobacter with the proposal of Acinetobacter courvalinii sp. nov. (genomic species 14 sensu Bouvet &amp; Jeanjean), Acinetobacter dispersus sp. nov. (genomic species 17), Acinetobacter modestus sp. nov., Acinetobacter proteolyticus sp. nov. and Acinetobacter vivianii sp. nov.</title>
        <authorList>
            <person name="Nemec A."/>
            <person name="Radolfova-Krizova L."/>
            <person name="Maixnerova M."/>
            <person name="Vrestiakova E."/>
            <person name="Jezek P."/>
            <person name="Sedo O."/>
        </authorList>
    </citation>
    <scope>NUCLEOTIDE SEQUENCE [LARGE SCALE GENOMIC DNA]</scope>
    <source>
        <strain evidence="1 2">NIPH 236</strain>
    </source>
</reference>
<evidence type="ECO:0000313" key="1">
    <source>
        <dbReference type="EMBL" id="ENU28191.1"/>
    </source>
</evidence>
<comment type="caution">
    <text evidence="1">The sequence shown here is derived from an EMBL/GenBank/DDBJ whole genome shotgun (WGS) entry which is preliminary data.</text>
</comment>